<feature type="region of interest" description="Disordered" evidence="1">
    <location>
        <begin position="1"/>
        <end position="36"/>
    </location>
</feature>
<evidence type="ECO:0000313" key="3">
    <source>
        <dbReference type="Proteomes" id="UP000315295"/>
    </source>
</evidence>
<sequence length="105" mass="11622">MDDDPQTSSDGVLRPRSKSINFHEGGMRRLPGNRDSIRGDQRLLERFQGVGCIELLHGCHGPQDSTGKRGRRVVKTNMAHGLPNFPAYEINGRENATLIKGDTLP</sequence>
<dbReference type="AlphaFoldDB" id="A0A540L598"/>
<protein>
    <submittedName>
        <fullName evidence="2">Uncharacterized protein</fullName>
    </submittedName>
</protein>
<feature type="compositionally biased region" description="Polar residues" evidence="1">
    <location>
        <begin position="1"/>
        <end position="10"/>
    </location>
</feature>
<evidence type="ECO:0000256" key="1">
    <source>
        <dbReference type="SAM" id="MobiDB-lite"/>
    </source>
</evidence>
<accession>A0A540L598</accession>
<dbReference type="Proteomes" id="UP000315295">
    <property type="component" value="Unassembled WGS sequence"/>
</dbReference>
<organism evidence="2 3">
    <name type="scientific">Malus baccata</name>
    <name type="common">Siberian crab apple</name>
    <name type="synonym">Pyrus baccata</name>
    <dbReference type="NCBI Taxonomy" id="106549"/>
    <lineage>
        <taxon>Eukaryota</taxon>
        <taxon>Viridiplantae</taxon>
        <taxon>Streptophyta</taxon>
        <taxon>Embryophyta</taxon>
        <taxon>Tracheophyta</taxon>
        <taxon>Spermatophyta</taxon>
        <taxon>Magnoliopsida</taxon>
        <taxon>eudicotyledons</taxon>
        <taxon>Gunneridae</taxon>
        <taxon>Pentapetalae</taxon>
        <taxon>rosids</taxon>
        <taxon>fabids</taxon>
        <taxon>Rosales</taxon>
        <taxon>Rosaceae</taxon>
        <taxon>Amygdaloideae</taxon>
        <taxon>Maleae</taxon>
        <taxon>Malus</taxon>
    </lineage>
</organism>
<keyword evidence="3" id="KW-1185">Reference proteome</keyword>
<name>A0A540L598_MALBA</name>
<reference evidence="2 3" key="1">
    <citation type="journal article" date="2019" name="G3 (Bethesda)">
        <title>Sequencing of a Wild Apple (Malus baccata) Genome Unravels the Differences Between Cultivated and Wild Apple Species Regarding Disease Resistance and Cold Tolerance.</title>
        <authorList>
            <person name="Chen X."/>
        </authorList>
    </citation>
    <scope>NUCLEOTIDE SEQUENCE [LARGE SCALE GENOMIC DNA]</scope>
    <source>
        <strain evidence="3">cv. Shandingzi</strain>
        <tissue evidence="2">Leaves</tissue>
    </source>
</reference>
<comment type="caution">
    <text evidence="2">The sequence shown here is derived from an EMBL/GenBank/DDBJ whole genome shotgun (WGS) entry which is preliminary data.</text>
</comment>
<gene>
    <name evidence="2" type="ORF">C1H46_032952</name>
</gene>
<evidence type="ECO:0000313" key="2">
    <source>
        <dbReference type="EMBL" id="TQD81509.1"/>
    </source>
</evidence>
<dbReference type="EMBL" id="VIEB01000764">
    <property type="protein sequence ID" value="TQD81509.1"/>
    <property type="molecule type" value="Genomic_DNA"/>
</dbReference>
<proteinExistence type="predicted"/>